<reference evidence="2 3" key="1">
    <citation type="journal article" date="2020" name="Nature">
        <title>Six reference-quality genomes reveal evolution of bat adaptations.</title>
        <authorList>
            <person name="Jebb D."/>
            <person name="Huang Z."/>
            <person name="Pippel M."/>
            <person name="Hughes G.M."/>
            <person name="Lavrichenko K."/>
            <person name="Devanna P."/>
            <person name="Winkler S."/>
            <person name="Jermiin L.S."/>
            <person name="Skirmuntt E.C."/>
            <person name="Katzourakis A."/>
            <person name="Burkitt-Gray L."/>
            <person name="Ray D.A."/>
            <person name="Sullivan K.A.M."/>
            <person name="Roscito J.G."/>
            <person name="Kirilenko B.M."/>
            <person name="Davalos L.M."/>
            <person name="Corthals A.P."/>
            <person name="Power M.L."/>
            <person name="Jones G."/>
            <person name="Ransome R.D."/>
            <person name="Dechmann D.K.N."/>
            <person name="Locatelli A.G."/>
            <person name="Puechmaille S.J."/>
            <person name="Fedrigo O."/>
            <person name="Jarvis E.D."/>
            <person name="Hiller M."/>
            <person name="Vernes S.C."/>
            <person name="Myers E.W."/>
            <person name="Teeling E.C."/>
        </authorList>
    </citation>
    <scope>NUCLEOTIDE SEQUENCE [LARGE SCALE GENOMIC DNA]</scope>
    <source>
        <strain evidence="2">Bat1K_MPI-CBG_1</strain>
    </source>
</reference>
<feature type="transmembrane region" description="Helical" evidence="1">
    <location>
        <begin position="46"/>
        <end position="66"/>
    </location>
</feature>
<accession>A0A834E1J6</accession>
<evidence type="ECO:0000313" key="2">
    <source>
        <dbReference type="EMBL" id="KAF6104245.1"/>
    </source>
</evidence>
<dbReference type="Proteomes" id="UP000664940">
    <property type="component" value="Unassembled WGS sequence"/>
</dbReference>
<keyword evidence="1" id="KW-0812">Transmembrane</keyword>
<name>A0A834E1J6_9CHIR</name>
<keyword evidence="1" id="KW-1133">Transmembrane helix</keyword>
<dbReference type="AlphaFoldDB" id="A0A834E1J6"/>
<comment type="caution">
    <text evidence="2">The sequence shown here is derived from an EMBL/GenBank/DDBJ whole genome shotgun (WGS) entry which is preliminary data.</text>
</comment>
<gene>
    <name evidence="2" type="ORF">HJG60_011245</name>
</gene>
<evidence type="ECO:0000313" key="3">
    <source>
        <dbReference type="Proteomes" id="UP000664940"/>
    </source>
</evidence>
<evidence type="ECO:0000256" key="1">
    <source>
        <dbReference type="SAM" id="Phobius"/>
    </source>
</evidence>
<protein>
    <submittedName>
        <fullName evidence="2">Uncharacterized protein</fullName>
    </submittedName>
</protein>
<keyword evidence="1" id="KW-0472">Membrane</keyword>
<proteinExistence type="predicted"/>
<dbReference type="EMBL" id="JABVXQ010000006">
    <property type="protein sequence ID" value="KAF6104245.1"/>
    <property type="molecule type" value="Genomic_DNA"/>
</dbReference>
<organism evidence="2 3">
    <name type="scientific">Phyllostomus discolor</name>
    <name type="common">pale spear-nosed bat</name>
    <dbReference type="NCBI Taxonomy" id="89673"/>
    <lineage>
        <taxon>Eukaryota</taxon>
        <taxon>Metazoa</taxon>
        <taxon>Chordata</taxon>
        <taxon>Craniata</taxon>
        <taxon>Vertebrata</taxon>
        <taxon>Euteleostomi</taxon>
        <taxon>Mammalia</taxon>
        <taxon>Eutheria</taxon>
        <taxon>Laurasiatheria</taxon>
        <taxon>Chiroptera</taxon>
        <taxon>Yangochiroptera</taxon>
        <taxon>Phyllostomidae</taxon>
        <taxon>Phyllostominae</taxon>
        <taxon>Phyllostomus</taxon>
    </lineage>
</organism>
<sequence length="189" mass="21043">MGDFPSPEPWYVSTWLQYVVTIPTRNWYKCYCVRIVANFLNVGADFFYNFLVSLLAVGQLSGIHLVNANNQLFHTQCVSQKGMLMGLPILGDTCFKLTNTSSNNQDSTVSLRCRCNHVFDKVSVPWGISDGHIILAGFKFPQGDINGDTTFTFSVQFIQDTGILEGALPHLSSLLLKFFNGSFVDPTTL</sequence>